<feature type="compositionally biased region" description="Basic residues" evidence="12">
    <location>
        <begin position="21"/>
        <end position="31"/>
    </location>
</feature>
<dbReference type="GO" id="GO:0015271">
    <property type="term" value="F:outward rectifier potassium channel activity"/>
    <property type="evidence" value="ECO:0007669"/>
    <property type="project" value="TreeGrafter"/>
</dbReference>
<keyword evidence="9 13" id="KW-0472">Membrane</keyword>
<feature type="region of interest" description="Disordered" evidence="12">
    <location>
        <begin position="1448"/>
        <end position="1467"/>
    </location>
</feature>
<evidence type="ECO:0000256" key="11">
    <source>
        <dbReference type="ARBA" id="ARBA00034430"/>
    </source>
</evidence>
<dbReference type="Pfam" id="PF03493">
    <property type="entry name" value="BK_channel_a"/>
    <property type="match status" value="1"/>
</dbReference>
<organism evidence="15">
    <name type="scientific">Amphimedon queenslandica</name>
    <name type="common">Sponge</name>
    <dbReference type="NCBI Taxonomy" id="400682"/>
    <lineage>
        <taxon>Eukaryota</taxon>
        <taxon>Metazoa</taxon>
        <taxon>Porifera</taxon>
        <taxon>Demospongiae</taxon>
        <taxon>Heteroscleromorpha</taxon>
        <taxon>Haplosclerida</taxon>
        <taxon>Niphatidae</taxon>
        <taxon>Amphimedon</taxon>
    </lineage>
</organism>
<dbReference type="PANTHER" id="PTHR10027:SF10">
    <property type="entry name" value="SLOWPOKE 2, ISOFORM D"/>
    <property type="match status" value="1"/>
</dbReference>
<evidence type="ECO:0000256" key="12">
    <source>
        <dbReference type="SAM" id="MobiDB-lite"/>
    </source>
</evidence>
<evidence type="ECO:0000313" key="16">
    <source>
        <dbReference type="Proteomes" id="UP000007879"/>
    </source>
</evidence>
<evidence type="ECO:0000256" key="2">
    <source>
        <dbReference type="ARBA" id="ARBA00022448"/>
    </source>
</evidence>
<keyword evidence="16" id="KW-1185">Reference proteome</keyword>
<dbReference type="Gene3D" id="3.40.50.720">
    <property type="entry name" value="NAD(P)-binding Rossmann-like Domain"/>
    <property type="match status" value="2"/>
</dbReference>
<reference evidence="16" key="1">
    <citation type="journal article" date="2010" name="Nature">
        <title>The Amphimedon queenslandica genome and the evolution of animal complexity.</title>
        <authorList>
            <person name="Srivastava M."/>
            <person name="Simakov O."/>
            <person name="Chapman J."/>
            <person name="Fahey B."/>
            <person name="Gauthier M.E."/>
            <person name="Mitros T."/>
            <person name="Richards G.S."/>
            <person name="Conaco C."/>
            <person name="Dacre M."/>
            <person name="Hellsten U."/>
            <person name="Larroux C."/>
            <person name="Putnam N.H."/>
            <person name="Stanke M."/>
            <person name="Adamska M."/>
            <person name="Darling A."/>
            <person name="Degnan S.M."/>
            <person name="Oakley T.H."/>
            <person name="Plachetzki D.C."/>
            <person name="Zhai Y."/>
            <person name="Adamski M."/>
            <person name="Calcino A."/>
            <person name="Cummins S.F."/>
            <person name="Goodstein D.M."/>
            <person name="Harris C."/>
            <person name="Jackson D.J."/>
            <person name="Leys S.P."/>
            <person name="Shu S."/>
            <person name="Woodcroft B.J."/>
            <person name="Vervoort M."/>
            <person name="Kosik K.S."/>
            <person name="Manning G."/>
            <person name="Degnan B.M."/>
            <person name="Rokhsar D.S."/>
        </authorList>
    </citation>
    <scope>NUCLEOTIDE SEQUENCE [LARGE SCALE GENOMIC DNA]</scope>
</reference>
<feature type="compositionally biased region" description="Basic residues" evidence="12">
    <location>
        <begin position="991"/>
        <end position="1002"/>
    </location>
</feature>
<feature type="region of interest" description="Disordered" evidence="12">
    <location>
        <begin position="698"/>
        <end position="728"/>
    </location>
</feature>
<reference evidence="15" key="2">
    <citation type="submission" date="2017-05" db="UniProtKB">
        <authorList>
            <consortium name="EnsemblMetazoa"/>
        </authorList>
    </citation>
    <scope>IDENTIFICATION</scope>
</reference>
<dbReference type="Pfam" id="PF07885">
    <property type="entry name" value="Ion_trans_2"/>
    <property type="match status" value="1"/>
</dbReference>
<dbReference type="EnsemblMetazoa" id="Aqu2.1.30022_001">
    <property type="protein sequence ID" value="Aqu2.1.30022_001"/>
    <property type="gene ID" value="Aqu2.1.30022"/>
</dbReference>
<accession>A0A1X7URK1</accession>
<dbReference type="GO" id="GO:0005228">
    <property type="term" value="F:intracellular sodium-activated potassium channel activity"/>
    <property type="evidence" value="ECO:0007669"/>
    <property type="project" value="TreeGrafter"/>
</dbReference>
<keyword evidence="2" id="KW-0813">Transport</keyword>
<evidence type="ECO:0000256" key="5">
    <source>
        <dbReference type="ARBA" id="ARBA00022826"/>
    </source>
</evidence>
<feature type="region of interest" description="Disordered" evidence="12">
    <location>
        <begin position="1"/>
        <end position="77"/>
    </location>
</feature>
<feature type="transmembrane region" description="Helical" evidence="13">
    <location>
        <begin position="193"/>
        <end position="216"/>
    </location>
</feature>
<keyword evidence="6" id="KW-0630">Potassium</keyword>
<dbReference type="InterPro" id="IPR003148">
    <property type="entry name" value="RCK_N"/>
</dbReference>
<evidence type="ECO:0000256" key="10">
    <source>
        <dbReference type="ARBA" id="ARBA00023303"/>
    </source>
</evidence>
<feature type="compositionally biased region" description="Low complexity" evidence="12">
    <location>
        <begin position="45"/>
        <end position="57"/>
    </location>
</feature>
<evidence type="ECO:0000256" key="8">
    <source>
        <dbReference type="ARBA" id="ARBA00023065"/>
    </source>
</evidence>
<keyword evidence="7 13" id="KW-1133">Transmembrane helix</keyword>
<feature type="domain" description="RCK N-terminal" evidence="14">
    <location>
        <begin position="397"/>
        <end position="532"/>
    </location>
</feature>
<dbReference type="Pfam" id="PF22614">
    <property type="entry name" value="Slo-like_RCK"/>
    <property type="match status" value="2"/>
</dbReference>
<dbReference type="OrthoDB" id="257992at2759"/>
<name>A0A1X7URK1_AMPQE</name>
<protein>
    <recommendedName>
        <fullName evidence="14">RCK N-terminal domain-containing protein</fullName>
    </recommendedName>
</protein>
<keyword evidence="5" id="KW-0631">Potassium channel</keyword>
<keyword evidence="10" id="KW-0407">Ion channel</keyword>
<evidence type="ECO:0000313" key="15">
    <source>
        <dbReference type="EnsemblMetazoa" id="Aqu2.1.30022_001"/>
    </source>
</evidence>
<feature type="transmembrane region" description="Helical" evidence="13">
    <location>
        <begin position="327"/>
        <end position="345"/>
    </location>
</feature>
<evidence type="ECO:0000259" key="14">
    <source>
        <dbReference type="PROSITE" id="PS51201"/>
    </source>
</evidence>
<evidence type="ECO:0000256" key="6">
    <source>
        <dbReference type="ARBA" id="ARBA00022958"/>
    </source>
</evidence>
<gene>
    <name evidence="15" type="primary">105312965</name>
</gene>
<keyword evidence="3" id="KW-0633">Potassium transport</keyword>
<proteinExistence type="predicted"/>
<comment type="catalytic activity">
    <reaction evidence="11">
        <text>K(+)(in) = K(+)(out)</text>
        <dbReference type="Rhea" id="RHEA:29463"/>
        <dbReference type="ChEBI" id="CHEBI:29103"/>
    </reaction>
</comment>
<dbReference type="eggNOG" id="KOG3193">
    <property type="taxonomic scope" value="Eukaryota"/>
</dbReference>
<dbReference type="GO" id="GO:0005886">
    <property type="term" value="C:plasma membrane"/>
    <property type="evidence" value="ECO:0007669"/>
    <property type="project" value="TreeGrafter"/>
</dbReference>
<dbReference type="STRING" id="400682.A0A1X7URK1"/>
<keyword evidence="4 13" id="KW-0812">Transmembrane</keyword>
<evidence type="ECO:0000256" key="4">
    <source>
        <dbReference type="ARBA" id="ARBA00022692"/>
    </source>
</evidence>
<dbReference type="OMA" id="SDVHPTY"/>
<dbReference type="InterPro" id="IPR013099">
    <property type="entry name" value="K_chnl_dom"/>
</dbReference>
<evidence type="ECO:0000256" key="9">
    <source>
        <dbReference type="ARBA" id="ARBA00023136"/>
    </source>
</evidence>
<dbReference type="FunCoup" id="A0A1X7URK1">
    <property type="interactions" value="92"/>
</dbReference>
<feature type="transmembrane region" description="Helical" evidence="13">
    <location>
        <begin position="237"/>
        <end position="263"/>
    </location>
</feature>
<dbReference type="InterPro" id="IPR003929">
    <property type="entry name" value="K_chnl_BK_asu"/>
</dbReference>
<dbReference type="PROSITE" id="PS51201">
    <property type="entry name" value="RCK_N"/>
    <property type="match status" value="1"/>
</dbReference>
<dbReference type="InterPro" id="IPR047871">
    <property type="entry name" value="K_chnl_Slo-like"/>
</dbReference>
<dbReference type="Proteomes" id="UP000007879">
    <property type="component" value="Unassembled WGS sequence"/>
</dbReference>
<evidence type="ECO:0000256" key="7">
    <source>
        <dbReference type="ARBA" id="ARBA00022989"/>
    </source>
</evidence>
<comment type="subcellular location">
    <subcellularLocation>
        <location evidence="1">Membrane</location>
        <topology evidence="1">Multi-pass membrane protein</topology>
    </subcellularLocation>
</comment>
<feature type="transmembrane region" description="Helical" evidence="13">
    <location>
        <begin position="299"/>
        <end position="320"/>
    </location>
</feature>
<feature type="compositionally biased region" description="Acidic residues" evidence="12">
    <location>
        <begin position="58"/>
        <end position="70"/>
    </location>
</feature>
<dbReference type="EnsemblMetazoa" id="XM_019997386.1">
    <property type="protein sequence ID" value="XP_019852945.1"/>
    <property type="gene ID" value="LOC105312965"/>
</dbReference>
<dbReference type="Gene3D" id="1.10.287.70">
    <property type="match status" value="1"/>
</dbReference>
<keyword evidence="8" id="KW-0406">Ion transport</keyword>
<dbReference type="SUPFAM" id="SSF81324">
    <property type="entry name" value="Voltage-gated potassium channels"/>
    <property type="match status" value="1"/>
</dbReference>
<evidence type="ECO:0000256" key="13">
    <source>
        <dbReference type="SAM" id="Phobius"/>
    </source>
</evidence>
<dbReference type="InParanoid" id="A0A1X7URK1"/>
<feature type="transmembrane region" description="Helical" evidence="13">
    <location>
        <begin position="130"/>
        <end position="149"/>
    </location>
</feature>
<sequence length="1467" mass="166362">MADRVEHRISQQHSLPNSPLLRKRKKIRRRSRPEVYDQSAPVPASPSLTSLSCSSSDSECESNREEEEDPLPDKDGQSVTVKQALEGLFYNKAVQLVHHHELIIVKRYSHGKTFGQRLAYVLYKHPKTRLIAHFGALLLNIISCILYVAEAIYIDRLLKSADEEEFILGCFNQTWVNITEPSYLNLLIIPKDYTLWSLQLFLALICLIGAFTVIYVHQEPYGSVPVLRHVFRYMTHSIVICVLIGLAFFVTLLMPQCLHILWIPTFLFCWPARHNFMYIVQQKSEVSFFRSFHGFRTTAISLATFLLCFMFSCLCLIHHFERLGKKISLFDTYWFVVVTFSTVGYGDISPAHWTGKVIITIFIIAALMYLPPKVDKLWRSFTLHRKHYKQYNKANITKHVVLAAVDLKPLVLRDFLSELYSDPGQMDTQVVVLIKEEPADYIKAILLHPIWSQRVAILRGTALRPSDLARVKLRTADACFLHSSRTGRAADADQHTIMSAWTVKNYAPKTRLFVHVRQPESKFQLNIADEVICDGELTSAVLALNSVCPGLLTLSALLVHTFTYEGRRFNIPEYKRYEECSPVEIYHVKLGESRYFHRFAGKNFLFTSVVAYRKFHVLLLGICPSGGTDILFNPGINHIMDRNDECYYISDTHEHNSDHQIIPASTFQSSLWRTSATLGLLAMYISGIDPDQMFHQTQEYEERDSDNKGGFPRSASNDRLKKLSSPDSIPEIQVEGVASGLSLTEEVGLPSIGEEEEVLDEQLAVEVTNWQHDVQHGLQLLKYHGEGELPERKPCVKLSVKSHFEGHHSPRSHSLPVAATTCTVMEPHPLAHPLPSLGVIPEDEPDVIVIGEEEPHLLSHLQRVGDKQQHSSGGGGGKHRVHSQPALFHFGFNKRQSESKHDDHLLKAKKHSLKLHDNTSMKSYVSSNASVKSDMSNHSIDDVVSLEVEDLSDIEELEDLEEGRQHETEGGFISEAETESIGTPSVIGSPLHHHHHHHHHHHNNNDVFNVEYNEDVPPIPYCGCEPLKCHLMKNARTYEDIIIDRSFIGEDITRQWYHHAIIVYSDVVSDGLFHFITPLRAAYLPPSSLKPIVFLLGNMPERHFISTISQLPMIYFMVGSISSTSDLLRAGIMVAESLVVFSSNKMRQSDEGEHLADAEHITAIEKIARLFPHVKISCDIKYRFNIRFIRTTPFEDLCMQRLRHMARKVDHLTYLFLPQFASSKAFSSSMLDTLLYQSYQKPYIIKLFRQLLGCTQVKGSGFLWKVPVNNELAKLHTYVRVFQRLVASFSFTSMALYRTANVDHNIDPQYVKGYCEEELEKLRLFLISELHSLGIKRNVEPLKRPSTQQFLYVNPPPDFPVIEGDIILGIRPPLSNKPPPPSDDVKTEPFSPPPASQISELVRAYSASAFYGGGSPIPTAMPLGPGGVVLQDTRLHFGLMRKFSFTGSLPQQHQTNTGSCSADSCDM</sequence>
<feature type="region of interest" description="Disordered" evidence="12">
    <location>
        <begin position="1372"/>
        <end position="1395"/>
    </location>
</feature>
<evidence type="ECO:0000256" key="3">
    <source>
        <dbReference type="ARBA" id="ARBA00022538"/>
    </source>
</evidence>
<feature type="region of interest" description="Disordered" evidence="12">
    <location>
        <begin position="958"/>
        <end position="1004"/>
    </location>
</feature>
<evidence type="ECO:0000256" key="1">
    <source>
        <dbReference type="ARBA" id="ARBA00004141"/>
    </source>
</evidence>
<dbReference type="PANTHER" id="PTHR10027">
    <property type="entry name" value="CALCIUM-ACTIVATED POTASSIUM CHANNEL ALPHA CHAIN"/>
    <property type="match status" value="1"/>
</dbReference>
<dbReference type="KEGG" id="aqu:105312965"/>